<evidence type="ECO:0000259" key="1">
    <source>
        <dbReference type="PROSITE" id="PS51819"/>
    </source>
</evidence>
<dbReference type="InterPro" id="IPR052164">
    <property type="entry name" value="Anthracycline_SecMetBiosynth"/>
</dbReference>
<dbReference type="Proteomes" id="UP000270343">
    <property type="component" value="Unassembled WGS sequence"/>
</dbReference>
<evidence type="ECO:0000313" key="3">
    <source>
        <dbReference type="Proteomes" id="UP000270343"/>
    </source>
</evidence>
<dbReference type="CDD" id="cd07247">
    <property type="entry name" value="SgaA_N_like"/>
    <property type="match status" value="2"/>
</dbReference>
<proteinExistence type="predicted"/>
<dbReference type="PANTHER" id="PTHR33993:SF10">
    <property type="entry name" value="CONSERVED PROTEIN"/>
    <property type="match status" value="1"/>
</dbReference>
<dbReference type="RefSeq" id="WP_120754476.1">
    <property type="nucleotide sequence ID" value="NZ_JBFADQ010000011.1"/>
</dbReference>
<dbReference type="PROSITE" id="PS51819">
    <property type="entry name" value="VOC"/>
    <property type="match status" value="2"/>
</dbReference>
<dbReference type="InterPro" id="IPR037523">
    <property type="entry name" value="VOC_core"/>
</dbReference>
<comment type="caution">
    <text evidence="2">The sequence shown here is derived from an EMBL/GenBank/DDBJ whole genome shotgun (WGS) entry which is preliminary data.</text>
</comment>
<accession>A0A3B0BQP5</accession>
<dbReference type="AlphaFoldDB" id="A0A3B0BQP5"/>
<protein>
    <submittedName>
        <fullName evidence="2">VOC family protein</fullName>
    </submittedName>
</protein>
<dbReference type="SUPFAM" id="SSF54593">
    <property type="entry name" value="Glyoxalase/Bleomycin resistance protein/Dihydroxybiphenyl dioxygenase"/>
    <property type="match status" value="2"/>
</dbReference>
<sequence>MITTDFVPGSPSWLDLGSPDTAAAARFYGSVFGWEFQPHGPETGGYGVFRLGGETVAGMGPLTEEGARSAWMIYFQTADADATAAAVQRAGGTVRVPPMGPGEGEGRMAQFTDPQGGQFAVFQPGTYRGLETADRAGTLSWTELYTTDAAAAKQFYGTVFGWAAEDMDLPGGGGTYSLITPAGRGKERMQGGLMELPAEHLALNGGRPYWHPVFGSADCDATVAKVVEGGGTVQMGPETAEGVGRLAVCLDLAGADFVVLQPEEGSTG</sequence>
<dbReference type="EMBL" id="RBAM01000003">
    <property type="protein sequence ID" value="RKN75615.1"/>
    <property type="molecule type" value="Genomic_DNA"/>
</dbReference>
<organism evidence="2 3">
    <name type="scientific">Streptomyces klenkii</name>
    <dbReference type="NCBI Taxonomy" id="1420899"/>
    <lineage>
        <taxon>Bacteria</taxon>
        <taxon>Bacillati</taxon>
        <taxon>Actinomycetota</taxon>
        <taxon>Actinomycetes</taxon>
        <taxon>Kitasatosporales</taxon>
        <taxon>Streptomycetaceae</taxon>
        <taxon>Streptomyces</taxon>
    </lineage>
</organism>
<keyword evidence="3" id="KW-1185">Reference proteome</keyword>
<dbReference type="InterPro" id="IPR029068">
    <property type="entry name" value="Glyas_Bleomycin-R_OHBP_Dase"/>
</dbReference>
<gene>
    <name evidence="2" type="ORF">D7231_09390</name>
</gene>
<dbReference type="Pfam" id="PF00903">
    <property type="entry name" value="Glyoxalase"/>
    <property type="match status" value="2"/>
</dbReference>
<dbReference type="OrthoDB" id="9793039at2"/>
<evidence type="ECO:0000313" key="2">
    <source>
        <dbReference type="EMBL" id="RKN75615.1"/>
    </source>
</evidence>
<reference evidence="2 3" key="1">
    <citation type="journal article" date="2015" name="Antonie Van Leeuwenhoek">
        <title>Streptomyces klenkii sp. nov., isolated from deep marine sediment.</title>
        <authorList>
            <person name="Veyisoglu A."/>
            <person name="Sahin N."/>
        </authorList>
    </citation>
    <scope>NUCLEOTIDE SEQUENCE [LARGE SCALE GENOMIC DNA]</scope>
    <source>
        <strain evidence="2 3">KCTC 29202</strain>
    </source>
</reference>
<dbReference type="InterPro" id="IPR004360">
    <property type="entry name" value="Glyas_Fos-R_dOase_dom"/>
</dbReference>
<feature type="domain" description="VOC" evidence="1">
    <location>
        <begin position="138"/>
        <end position="262"/>
    </location>
</feature>
<dbReference type="PANTHER" id="PTHR33993">
    <property type="entry name" value="GLYOXALASE-RELATED"/>
    <property type="match status" value="1"/>
</dbReference>
<feature type="domain" description="VOC" evidence="1">
    <location>
        <begin position="10"/>
        <end position="124"/>
    </location>
</feature>
<dbReference type="Gene3D" id="3.10.180.10">
    <property type="entry name" value="2,3-Dihydroxybiphenyl 1,2-Dioxygenase, domain 1"/>
    <property type="match status" value="2"/>
</dbReference>
<name>A0A3B0BQP5_9ACTN</name>